<dbReference type="Proteomes" id="UP001157006">
    <property type="component" value="Chromosome 6"/>
</dbReference>
<gene>
    <name evidence="1" type="ORF">VFH_VI163520</name>
</gene>
<dbReference type="AlphaFoldDB" id="A0AAV1BCV4"/>
<evidence type="ECO:0000313" key="2">
    <source>
        <dbReference type="Proteomes" id="UP001157006"/>
    </source>
</evidence>
<organism evidence="1 2">
    <name type="scientific">Vicia faba</name>
    <name type="common">Broad bean</name>
    <name type="synonym">Faba vulgaris</name>
    <dbReference type="NCBI Taxonomy" id="3906"/>
    <lineage>
        <taxon>Eukaryota</taxon>
        <taxon>Viridiplantae</taxon>
        <taxon>Streptophyta</taxon>
        <taxon>Embryophyta</taxon>
        <taxon>Tracheophyta</taxon>
        <taxon>Spermatophyta</taxon>
        <taxon>Magnoliopsida</taxon>
        <taxon>eudicotyledons</taxon>
        <taxon>Gunneridae</taxon>
        <taxon>Pentapetalae</taxon>
        <taxon>rosids</taxon>
        <taxon>fabids</taxon>
        <taxon>Fabales</taxon>
        <taxon>Fabaceae</taxon>
        <taxon>Papilionoideae</taxon>
        <taxon>50 kb inversion clade</taxon>
        <taxon>NPAAA clade</taxon>
        <taxon>Hologalegina</taxon>
        <taxon>IRL clade</taxon>
        <taxon>Fabeae</taxon>
        <taxon>Vicia</taxon>
    </lineage>
</organism>
<dbReference type="EMBL" id="OX451741">
    <property type="protein sequence ID" value="CAI8619290.1"/>
    <property type="molecule type" value="Genomic_DNA"/>
</dbReference>
<accession>A0AAV1BCV4</accession>
<keyword evidence="2" id="KW-1185">Reference proteome</keyword>
<protein>
    <submittedName>
        <fullName evidence="1">Uncharacterized protein</fullName>
    </submittedName>
</protein>
<evidence type="ECO:0000313" key="1">
    <source>
        <dbReference type="EMBL" id="CAI8619290.1"/>
    </source>
</evidence>
<sequence>MVISKQAWIAMHFNPNAACQAFVSVFTSAKEIPLPPAREVDAVIITLSTVPSPPPPILPPVVHGTFHILPSFQPFLQSLQGQTSKQPQLQRIFLYHRCSKASNNSISI</sequence>
<reference evidence="1 2" key="1">
    <citation type="submission" date="2023-01" db="EMBL/GenBank/DDBJ databases">
        <authorList>
            <person name="Kreplak J."/>
        </authorList>
    </citation>
    <scope>NUCLEOTIDE SEQUENCE [LARGE SCALE GENOMIC DNA]</scope>
</reference>
<proteinExistence type="predicted"/>
<name>A0AAV1BCV4_VICFA</name>